<protein>
    <recommendedName>
        <fullName evidence="3">DUF2997 domain-containing protein</fullName>
    </recommendedName>
</protein>
<keyword evidence="2" id="KW-1185">Reference proteome</keyword>
<sequence>MKTIEVIVSPGGSTKVETKGFAGSTCQQASEFLERSLGQKCSDHRTAEFYRTEASQTQQARQQSS</sequence>
<dbReference type="Pfam" id="PF11211">
    <property type="entry name" value="DUF2997"/>
    <property type="match status" value="1"/>
</dbReference>
<proteinExistence type="predicted"/>
<name>A0A5C6D873_9BACT</name>
<dbReference type="InterPro" id="IPR021375">
    <property type="entry name" value="DUF2997"/>
</dbReference>
<dbReference type="RefSeq" id="WP_146530524.1">
    <property type="nucleotide sequence ID" value="NZ_SJPV01000013.1"/>
</dbReference>
<reference evidence="1 2" key="1">
    <citation type="submission" date="2019-02" db="EMBL/GenBank/DDBJ databases">
        <title>Deep-cultivation of Planctomycetes and their phenomic and genomic characterization uncovers novel biology.</title>
        <authorList>
            <person name="Wiegand S."/>
            <person name="Jogler M."/>
            <person name="Boedeker C."/>
            <person name="Pinto D."/>
            <person name="Vollmers J."/>
            <person name="Rivas-Marin E."/>
            <person name="Kohn T."/>
            <person name="Peeters S.H."/>
            <person name="Heuer A."/>
            <person name="Rast P."/>
            <person name="Oberbeckmann S."/>
            <person name="Bunk B."/>
            <person name="Jeske O."/>
            <person name="Meyerdierks A."/>
            <person name="Storesund J.E."/>
            <person name="Kallscheuer N."/>
            <person name="Luecker S."/>
            <person name="Lage O.M."/>
            <person name="Pohl T."/>
            <person name="Merkel B.J."/>
            <person name="Hornburger P."/>
            <person name="Mueller R.-W."/>
            <person name="Bruemmer F."/>
            <person name="Labrenz M."/>
            <person name="Spormann A.M."/>
            <person name="Op Den Camp H."/>
            <person name="Overmann J."/>
            <person name="Amann R."/>
            <person name="Jetten M.S.M."/>
            <person name="Mascher T."/>
            <person name="Medema M.H."/>
            <person name="Devos D.P."/>
            <person name="Kaster A.-K."/>
            <person name="Ovreas L."/>
            <person name="Rohde M."/>
            <person name="Galperin M.Y."/>
            <person name="Jogler C."/>
        </authorList>
    </citation>
    <scope>NUCLEOTIDE SEQUENCE [LARGE SCALE GENOMIC DNA]</scope>
    <source>
        <strain evidence="1 2">Poly41</strain>
    </source>
</reference>
<dbReference type="AlphaFoldDB" id="A0A5C6D873"/>
<accession>A0A5C6D873</accession>
<gene>
    <name evidence="1" type="ORF">Poly41_57810</name>
</gene>
<evidence type="ECO:0000313" key="1">
    <source>
        <dbReference type="EMBL" id="TWU32295.1"/>
    </source>
</evidence>
<dbReference type="Proteomes" id="UP000319143">
    <property type="component" value="Unassembled WGS sequence"/>
</dbReference>
<organism evidence="1 2">
    <name type="scientific">Novipirellula artificiosorum</name>
    <dbReference type="NCBI Taxonomy" id="2528016"/>
    <lineage>
        <taxon>Bacteria</taxon>
        <taxon>Pseudomonadati</taxon>
        <taxon>Planctomycetota</taxon>
        <taxon>Planctomycetia</taxon>
        <taxon>Pirellulales</taxon>
        <taxon>Pirellulaceae</taxon>
        <taxon>Novipirellula</taxon>
    </lineage>
</organism>
<evidence type="ECO:0000313" key="2">
    <source>
        <dbReference type="Proteomes" id="UP000319143"/>
    </source>
</evidence>
<dbReference type="OrthoDB" id="288620at2"/>
<comment type="caution">
    <text evidence="1">The sequence shown here is derived from an EMBL/GenBank/DDBJ whole genome shotgun (WGS) entry which is preliminary data.</text>
</comment>
<evidence type="ECO:0008006" key="3">
    <source>
        <dbReference type="Google" id="ProtNLM"/>
    </source>
</evidence>
<dbReference type="EMBL" id="SJPV01000013">
    <property type="protein sequence ID" value="TWU32295.1"/>
    <property type="molecule type" value="Genomic_DNA"/>
</dbReference>